<gene>
    <name evidence="1" type="ORF">PQR66_02960</name>
</gene>
<organism evidence="1 2">
    <name type="scientific">Paraburkholderia agricolaris</name>
    <dbReference type="NCBI Taxonomy" id="2152888"/>
    <lineage>
        <taxon>Bacteria</taxon>
        <taxon>Pseudomonadati</taxon>
        <taxon>Pseudomonadota</taxon>
        <taxon>Betaproteobacteria</taxon>
        <taxon>Burkholderiales</taxon>
        <taxon>Burkholderiaceae</taxon>
        <taxon>Paraburkholderia</taxon>
    </lineage>
</organism>
<accession>A0ABW8ZJ18</accession>
<evidence type="ECO:0008006" key="3">
    <source>
        <dbReference type="Google" id="ProtNLM"/>
    </source>
</evidence>
<dbReference type="EMBL" id="JAQQFN010000002">
    <property type="protein sequence ID" value="MFL9881969.1"/>
    <property type="molecule type" value="Genomic_DNA"/>
</dbReference>
<comment type="caution">
    <text evidence="1">The sequence shown here is derived from an EMBL/GenBank/DDBJ whole genome shotgun (WGS) entry which is preliminary data.</text>
</comment>
<evidence type="ECO:0000313" key="2">
    <source>
        <dbReference type="Proteomes" id="UP001629249"/>
    </source>
</evidence>
<sequence length="98" mass="10986">MSETMNGMADEMLAISKAYAGLPAPKREVFRARLAERGIPASRLPIVPLASRGERFPLSYAQERLWFLWRLEPDSASYNMVSAVRFDGALDVDVARRA</sequence>
<dbReference type="InterPro" id="IPR023213">
    <property type="entry name" value="CAT-like_dom_sf"/>
</dbReference>
<dbReference type="Proteomes" id="UP001629249">
    <property type="component" value="Unassembled WGS sequence"/>
</dbReference>
<feature type="non-terminal residue" evidence="1">
    <location>
        <position position="98"/>
    </location>
</feature>
<protein>
    <recommendedName>
        <fullName evidence="3">Condensation domain-containing protein</fullName>
    </recommendedName>
</protein>
<evidence type="ECO:0000313" key="1">
    <source>
        <dbReference type="EMBL" id="MFL9881969.1"/>
    </source>
</evidence>
<dbReference type="Gene3D" id="3.30.559.10">
    <property type="entry name" value="Chloramphenicol acetyltransferase-like domain"/>
    <property type="match status" value="1"/>
</dbReference>
<proteinExistence type="predicted"/>
<dbReference type="SUPFAM" id="SSF52777">
    <property type="entry name" value="CoA-dependent acyltransferases"/>
    <property type="match status" value="1"/>
</dbReference>
<reference evidence="1 2" key="1">
    <citation type="journal article" date="2024" name="Chem. Sci.">
        <title>Discovery of megapolipeptins by genome mining of a Burkholderiales bacteria collection.</title>
        <authorList>
            <person name="Paulo B.S."/>
            <person name="Recchia M.J.J."/>
            <person name="Lee S."/>
            <person name="Fergusson C.H."/>
            <person name="Romanowski S.B."/>
            <person name="Hernandez A."/>
            <person name="Krull N."/>
            <person name="Liu D.Y."/>
            <person name="Cavanagh H."/>
            <person name="Bos A."/>
            <person name="Gray C.A."/>
            <person name="Murphy B.T."/>
            <person name="Linington R.G."/>
            <person name="Eustaquio A.S."/>
        </authorList>
    </citation>
    <scope>NUCLEOTIDE SEQUENCE [LARGE SCALE GENOMIC DNA]</scope>
    <source>
        <strain evidence="1 2">RL16-012-BIC-B</strain>
    </source>
</reference>
<keyword evidence="2" id="KW-1185">Reference proteome</keyword>
<name>A0ABW8ZJ18_9BURK</name>
<dbReference type="RefSeq" id="WP_408331960.1">
    <property type="nucleotide sequence ID" value="NZ_JAQQFH010000024.1"/>
</dbReference>